<evidence type="ECO:0000313" key="1">
    <source>
        <dbReference type="EMBL" id="RMI35662.1"/>
    </source>
</evidence>
<protein>
    <submittedName>
        <fullName evidence="1">Metal-dependent phosphohydrolase</fullName>
    </submittedName>
</protein>
<keyword evidence="2" id="KW-1185">Reference proteome</keyword>
<organism evidence="1 2">
    <name type="scientific">Nocardia stercoris</name>
    <dbReference type="NCBI Taxonomy" id="2483361"/>
    <lineage>
        <taxon>Bacteria</taxon>
        <taxon>Bacillati</taxon>
        <taxon>Actinomycetota</taxon>
        <taxon>Actinomycetes</taxon>
        <taxon>Mycobacteriales</taxon>
        <taxon>Nocardiaceae</taxon>
        <taxon>Nocardia</taxon>
    </lineage>
</organism>
<dbReference type="Proteomes" id="UP000279275">
    <property type="component" value="Unassembled WGS sequence"/>
</dbReference>
<keyword evidence="1" id="KW-0378">Hydrolase</keyword>
<sequence>MTPTDDELLDRWVAVAGERNRCAGTDLVTRYREPHRRYHTVDHLTAMLRAIDRLAADADDVTAVVLAAFFHDAIYVIGAPDNEDRSAELAESVLTAAEFDPATVAEVVRLVRLTAAHAPEPGDRNGAVLCDVDLAVLGGSAADYAAYTAAVRAEYATVPDDLFRGGRAAVLQSLLDLPRLFHAEIARAAYEVAARANLSTELRELRSARPA</sequence>
<dbReference type="GO" id="GO:0016787">
    <property type="term" value="F:hydrolase activity"/>
    <property type="evidence" value="ECO:0007669"/>
    <property type="project" value="UniProtKB-KW"/>
</dbReference>
<dbReference type="EMBL" id="RFFH01000001">
    <property type="protein sequence ID" value="RMI35662.1"/>
    <property type="molecule type" value="Genomic_DNA"/>
</dbReference>
<accession>A0A3M2LDX0</accession>
<dbReference type="InterPro" id="IPR009218">
    <property type="entry name" value="HD_phosphohydro"/>
</dbReference>
<dbReference type="Gene3D" id="1.10.3210.10">
    <property type="entry name" value="Hypothetical protein af1432"/>
    <property type="match status" value="1"/>
</dbReference>
<evidence type="ECO:0000313" key="2">
    <source>
        <dbReference type="Proteomes" id="UP000279275"/>
    </source>
</evidence>
<dbReference type="SUPFAM" id="SSF109604">
    <property type="entry name" value="HD-domain/PDEase-like"/>
    <property type="match status" value="1"/>
</dbReference>
<dbReference type="AlphaFoldDB" id="A0A3M2LDX0"/>
<dbReference type="OrthoDB" id="9808993at2"/>
<reference evidence="1 2" key="1">
    <citation type="submission" date="2018-10" db="EMBL/GenBank/DDBJ databases">
        <title>Isolation from cow dung.</title>
        <authorList>
            <person name="Ling L."/>
        </authorList>
    </citation>
    <scope>NUCLEOTIDE SEQUENCE [LARGE SCALE GENOMIC DNA]</scope>
    <source>
        <strain evidence="1 2">NEAU-LL90</strain>
    </source>
</reference>
<dbReference type="PIRSF" id="PIRSF035170">
    <property type="entry name" value="HD_phosphohydro"/>
    <property type="match status" value="1"/>
</dbReference>
<proteinExistence type="predicted"/>
<name>A0A3M2LDX0_9NOCA</name>
<dbReference type="PANTHER" id="PTHR21174:SF0">
    <property type="entry name" value="HD PHOSPHOHYDROLASE FAMILY PROTEIN-RELATED"/>
    <property type="match status" value="1"/>
</dbReference>
<dbReference type="PANTHER" id="PTHR21174">
    <property type="match status" value="1"/>
</dbReference>
<dbReference type="RefSeq" id="WP_122186638.1">
    <property type="nucleotide sequence ID" value="NZ_RFFH01000001.1"/>
</dbReference>
<comment type="caution">
    <text evidence="1">The sequence shown here is derived from an EMBL/GenBank/DDBJ whole genome shotgun (WGS) entry which is preliminary data.</text>
</comment>
<gene>
    <name evidence="1" type="ORF">EBN03_05415</name>
</gene>